<keyword evidence="2" id="KW-1185">Reference proteome</keyword>
<protein>
    <submittedName>
        <fullName evidence="1">Uncharacterized protein</fullName>
    </submittedName>
</protein>
<evidence type="ECO:0000313" key="2">
    <source>
        <dbReference type="Proteomes" id="UP001164929"/>
    </source>
</evidence>
<name>A0AAD6MIZ5_9ROSI</name>
<dbReference type="AlphaFoldDB" id="A0AAD6MIZ5"/>
<proteinExistence type="predicted"/>
<sequence length="44" mass="5423">MCCYFSPALPIHSWSYTFIQFCNFRLFICILLKEEDNLEWPFQK</sequence>
<reference evidence="1" key="1">
    <citation type="journal article" date="2023" name="Mol. Ecol. Resour.">
        <title>Chromosome-level genome assembly of a triploid poplar Populus alba 'Berolinensis'.</title>
        <authorList>
            <person name="Chen S."/>
            <person name="Yu Y."/>
            <person name="Wang X."/>
            <person name="Wang S."/>
            <person name="Zhang T."/>
            <person name="Zhou Y."/>
            <person name="He R."/>
            <person name="Meng N."/>
            <person name="Wang Y."/>
            <person name="Liu W."/>
            <person name="Liu Z."/>
            <person name="Liu J."/>
            <person name="Guo Q."/>
            <person name="Huang H."/>
            <person name="Sederoff R.R."/>
            <person name="Wang G."/>
            <person name="Qu G."/>
            <person name="Chen S."/>
        </authorList>
    </citation>
    <scope>NUCLEOTIDE SEQUENCE</scope>
    <source>
        <strain evidence="1">SC-2020</strain>
    </source>
</reference>
<organism evidence="1 2">
    <name type="scientific">Populus alba x Populus x berolinensis</name>
    <dbReference type="NCBI Taxonomy" id="444605"/>
    <lineage>
        <taxon>Eukaryota</taxon>
        <taxon>Viridiplantae</taxon>
        <taxon>Streptophyta</taxon>
        <taxon>Embryophyta</taxon>
        <taxon>Tracheophyta</taxon>
        <taxon>Spermatophyta</taxon>
        <taxon>Magnoliopsida</taxon>
        <taxon>eudicotyledons</taxon>
        <taxon>Gunneridae</taxon>
        <taxon>Pentapetalae</taxon>
        <taxon>rosids</taxon>
        <taxon>fabids</taxon>
        <taxon>Malpighiales</taxon>
        <taxon>Salicaceae</taxon>
        <taxon>Saliceae</taxon>
        <taxon>Populus</taxon>
    </lineage>
</organism>
<comment type="caution">
    <text evidence="1">The sequence shown here is derived from an EMBL/GenBank/DDBJ whole genome shotgun (WGS) entry which is preliminary data.</text>
</comment>
<dbReference type="EMBL" id="JAQIZT010000009">
    <property type="protein sequence ID" value="KAJ6986217.1"/>
    <property type="molecule type" value="Genomic_DNA"/>
</dbReference>
<dbReference type="Proteomes" id="UP001164929">
    <property type="component" value="Chromosome 9"/>
</dbReference>
<gene>
    <name evidence="1" type="ORF">NC653_023957</name>
</gene>
<evidence type="ECO:0000313" key="1">
    <source>
        <dbReference type="EMBL" id="KAJ6986217.1"/>
    </source>
</evidence>
<accession>A0AAD6MIZ5</accession>